<dbReference type="AlphaFoldDB" id="A0AAW2DPZ8"/>
<evidence type="ECO:0000256" key="4">
    <source>
        <dbReference type="ARBA" id="ARBA00022692"/>
    </source>
</evidence>
<evidence type="ECO:0000256" key="2">
    <source>
        <dbReference type="ARBA" id="ARBA00022527"/>
    </source>
</evidence>
<evidence type="ECO:0000256" key="13">
    <source>
        <dbReference type="SAM" id="Phobius"/>
    </source>
</evidence>
<evidence type="ECO:0000313" key="15">
    <source>
        <dbReference type="EMBL" id="KAL0012672.1"/>
    </source>
</evidence>
<dbReference type="PANTHER" id="PTHR27002">
    <property type="entry name" value="RECEPTOR-LIKE SERINE/THREONINE-PROTEIN KINASE SD1-8"/>
    <property type="match status" value="1"/>
</dbReference>
<evidence type="ECO:0000256" key="9">
    <source>
        <dbReference type="ARBA" id="ARBA00022840"/>
    </source>
</evidence>
<keyword evidence="11 13" id="KW-0472">Membrane</keyword>
<evidence type="ECO:0000256" key="10">
    <source>
        <dbReference type="ARBA" id="ARBA00022989"/>
    </source>
</evidence>
<accession>A0AAW2DPZ8</accession>
<evidence type="ECO:0000256" key="6">
    <source>
        <dbReference type="ARBA" id="ARBA00022737"/>
    </source>
</evidence>
<evidence type="ECO:0000256" key="3">
    <source>
        <dbReference type="ARBA" id="ARBA00022679"/>
    </source>
</evidence>
<keyword evidence="10 13" id="KW-1133">Transmembrane helix</keyword>
<evidence type="ECO:0000256" key="8">
    <source>
        <dbReference type="ARBA" id="ARBA00022777"/>
    </source>
</evidence>
<evidence type="ECO:0000313" key="16">
    <source>
        <dbReference type="Proteomes" id="UP001459277"/>
    </source>
</evidence>
<dbReference type="InterPro" id="IPR011009">
    <property type="entry name" value="Kinase-like_dom_sf"/>
</dbReference>
<dbReference type="InterPro" id="IPR002902">
    <property type="entry name" value="GNK2"/>
</dbReference>
<dbReference type="PROSITE" id="PS51473">
    <property type="entry name" value="GNK2"/>
    <property type="match status" value="1"/>
</dbReference>
<dbReference type="GO" id="GO:0042742">
    <property type="term" value="P:defense response to bacterium"/>
    <property type="evidence" value="ECO:0007669"/>
    <property type="project" value="TreeGrafter"/>
</dbReference>
<reference evidence="15 16" key="1">
    <citation type="submission" date="2024-01" db="EMBL/GenBank/DDBJ databases">
        <title>A telomere-to-telomere, gap-free genome of sweet tea (Lithocarpus litseifolius).</title>
        <authorList>
            <person name="Zhou J."/>
        </authorList>
    </citation>
    <scope>NUCLEOTIDE SEQUENCE [LARGE SCALE GENOMIC DNA]</scope>
    <source>
        <strain evidence="15">Zhou-2022a</strain>
        <tissue evidence="15">Leaf</tissue>
    </source>
</reference>
<dbReference type="SUPFAM" id="SSF56112">
    <property type="entry name" value="Protein kinase-like (PK-like)"/>
    <property type="match status" value="2"/>
</dbReference>
<feature type="domain" description="Gnk2-homologous" evidence="14">
    <location>
        <begin position="1"/>
        <end position="96"/>
    </location>
</feature>
<dbReference type="Gene3D" id="3.30.430.20">
    <property type="entry name" value="Gnk2 domain, C-X8-C-X2-C motif"/>
    <property type="match status" value="1"/>
</dbReference>
<evidence type="ECO:0000256" key="7">
    <source>
        <dbReference type="ARBA" id="ARBA00022741"/>
    </source>
</evidence>
<name>A0AAW2DPZ8_9ROSI</name>
<keyword evidence="6" id="KW-0677">Repeat</keyword>
<sequence length="313" mass="34562">MDGSRGTYQSNLNHLLSFLSLNSTRESGFYNTTVGQTPETTVYGLFFCRGDLTPDECRDCVSTAAKDIVEQYCPVEKVAVIWYEIYPFYNVQAVPSPSPTPTPVLLAPPNIVTTPKGKRRNALLIIVTIVAPIVVSLLVLGIGYYFLNRRAKKKYNGLPYENASNEITTVESLQYDLATIEAATNNFADDNKLGSGGFGEVYKAWKHWSNGSHLDVLDSTMRDSCSRNEVIQCIHIGLLCVQENPADRPSMASIVLMLNSNSVTLPSPQKPPFLLHSRTEPNMPSIEVKSDKSASASVQWSVNEASITEVYPR</sequence>
<dbReference type="GO" id="GO:0005524">
    <property type="term" value="F:ATP binding"/>
    <property type="evidence" value="ECO:0007669"/>
    <property type="project" value="UniProtKB-KW"/>
</dbReference>
<evidence type="ECO:0000256" key="11">
    <source>
        <dbReference type="ARBA" id="ARBA00023136"/>
    </source>
</evidence>
<dbReference type="InterPro" id="IPR038408">
    <property type="entry name" value="GNK2_sf"/>
</dbReference>
<feature type="transmembrane region" description="Helical" evidence="13">
    <location>
        <begin position="122"/>
        <end position="147"/>
    </location>
</feature>
<dbReference type="GO" id="GO:0005886">
    <property type="term" value="C:plasma membrane"/>
    <property type="evidence" value="ECO:0007669"/>
    <property type="project" value="TreeGrafter"/>
</dbReference>
<proteinExistence type="predicted"/>
<organism evidence="15 16">
    <name type="scientific">Lithocarpus litseifolius</name>
    <dbReference type="NCBI Taxonomy" id="425828"/>
    <lineage>
        <taxon>Eukaryota</taxon>
        <taxon>Viridiplantae</taxon>
        <taxon>Streptophyta</taxon>
        <taxon>Embryophyta</taxon>
        <taxon>Tracheophyta</taxon>
        <taxon>Spermatophyta</taxon>
        <taxon>Magnoliopsida</taxon>
        <taxon>eudicotyledons</taxon>
        <taxon>Gunneridae</taxon>
        <taxon>Pentapetalae</taxon>
        <taxon>rosids</taxon>
        <taxon>fabids</taxon>
        <taxon>Fagales</taxon>
        <taxon>Fagaceae</taxon>
        <taxon>Lithocarpus</taxon>
    </lineage>
</organism>
<keyword evidence="12" id="KW-0675">Receptor</keyword>
<comment type="subcellular location">
    <subcellularLocation>
        <location evidence="1">Membrane</location>
        <topology evidence="1">Single-pass membrane protein</topology>
    </subcellularLocation>
</comment>
<evidence type="ECO:0000256" key="12">
    <source>
        <dbReference type="ARBA" id="ARBA00023170"/>
    </source>
</evidence>
<keyword evidence="8" id="KW-0418">Kinase</keyword>
<dbReference type="Gene3D" id="3.30.200.20">
    <property type="entry name" value="Phosphorylase Kinase, domain 1"/>
    <property type="match status" value="1"/>
</dbReference>
<dbReference type="Proteomes" id="UP001459277">
    <property type="component" value="Unassembled WGS sequence"/>
</dbReference>
<keyword evidence="16" id="KW-1185">Reference proteome</keyword>
<keyword evidence="3" id="KW-0808">Transferase</keyword>
<keyword evidence="4 13" id="KW-0812">Transmembrane</keyword>
<evidence type="ECO:0000256" key="1">
    <source>
        <dbReference type="ARBA" id="ARBA00004167"/>
    </source>
</evidence>
<evidence type="ECO:0000259" key="14">
    <source>
        <dbReference type="PROSITE" id="PS51473"/>
    </source>
</evidence>
<dbReference type="CDD" id="cd23509">
    <property type="entry name" value="Gnk2-like"/>
    <property type="match status" value="1"/>
</dbReference>
<dbReference type="PANTHER" id="PTHR27002:SF1096">
    <property type="entry name" value="GNK2-HOMOLOGOUS DOMAIN-CONTAINING PROTEIN"/>
    <property type="match status" value="1"/>
</dbReference>
<protein>
    <recommendedName>
        <fullName evidence="14">Gnk2-homologous domain-containing protein</fullName>
    </recommendedName>
</protein>
<keyword evidence="9" id="KW-0067">ATP-binding</keyword>
<dbReference type="GO" id="GO:0004674">
    <property type="term" value="F:protein serine/threonine kinase activity"/>
    <property type="evidence" value="ECO:0007669"/>
    <property type="project" value="UniProtKB-KW"/>
</dbReference>
<dbReference type="Pfam" id="PF01657">
    <property type="entry name" value="Stress-antifung"/>
    <property type="match status" value="1"/>
</dbReference>
<evidence type="ECO:0000256" key="5">
    <source>
        <dbReference type="ARBA" id="ARBA00022729"/>
    </source>
</evidence>
<comment type="caution">
    <text evidence="15">The sequence shown here is derived from an EMBL/GenBank/DDBJ whole genome shotgun (WGS) entry which is preliminary data.</text>
</comment>
<dbReference type="EMBL" id="JAZDWU010000002">
    <property type="protein sequence ID" value="KAL0012672.1"/>
    <property type="molecule type" value="Genomic_DNA"/>
</dbReference>
<keyword evidence="7" id="KW-0547">Nucleotide-binding</keyword>
<keyword evidence="2" id="KW-0723">Serine/threonine-protein kinase</keyword>
<keyword evidence="5" id="KW-0732">Signal</keyword>
<gene>
    <name evidence="15" type="ORF">SO802_007780</name>
</gene>